<dbReference type="PROSITE" id="PS51802">
    <property type="entry name" value="ZF_CCHHC"/>
    <property type="match status" value="1"/>
</dbReference>
<dbReference type="Pfam" id="PF01530">
    <property type="entry name" value="zf-C2HC"/>
    <property type="match status" value="1"/>
</dbReference>
<dbReference type="GeneID" id="111084798"/>
<dbReference type="Pfam" id="PF02820">
    <property type="entry name" value="MBT"/>
    <property type="match status" value="1"/>
</dbReference>
<feature type="repeat" description="MBT" evidence="9">
    <location>
        <begin position="1"/>
        <end position="54"/>
    </location>
</feature>
<evidence type="ECO:0000256" key="9">
    <source>
        <dbReference type="PROSITE-ProRule" id="PRU00459"/>
    </source>
</evidence>
<keyword evidence="6" id="KW-0805">Transcription regulation</keyword>
<reference evidence="11" key="1">
    <citation type="submission" date="2025-08" db="UniProtKB">
        <authorList>
            <consortium name="RefSeq"/>
        </authorList>
    </citation>
    <scope>IDENTIFICATION</scope>
    <source>
        <tissue evidence="11">Muscle</tissue>
    </source>
</reference>
<organism evidence="10 11">
    <name type="scientific">Limulus polyphemus</name>
    <name type="common">Atlantic horseshoe crab</name>
    <dbReference type="NCBI Taxonomy" id="6850"/>
    <lineage>
        <taxon>Eukaryota</taxon>
        <taxon>Metazoa</taxon>
        <taxon>Ecdysozoa</taxon>
        <taxon>Arthropoda</taxon>
        <taxon>Chelicerata</taxon>
        <taxon>Merostomata</taxon>
        <taxon>Xiphosura</taxon>
        <taxon>Limulidae</taxon>
        <taxon>Limulus</taxon>
    </lineage>
</organism>
<keyword evidence="3" id="KW-0677">Repeat</keyword>
<dbReference type="Proteomes" id="UP000694941">
    <property type="component" value="Unplaced"/>
</dbReference>
<keyword evidence="2" id="KW-0479">Metal-binding</keyword>
<keyword evidence="8" id="KW-0539">Nucleus</keyword>
<sequence>MLLRVVTIVETSAHAVKIHFDGWSDAYDYWVDDDSPEIHPAGWCYQTGHPLQPPIVSENLSAPGQGGCPTPGCNGAGHIKGPRYTTHHR</sequence>
<keyword evidence="10" id="KW-1185">Reference proteome</keyword>
<dbReference type="Gene3D" id="4.10.320.30">
    <property type="match status" value="1"/>
</dbReference>
<evidence type="ECO:0000256" key="7">
    <source>
        <dbReference type="ARBA" id="ARBA00023163"/>
    </source>
</evidence>
<accession>A0ABM1S088</accession>
<evidence type="ECO:0000256" key="1">
    <source>
        <dbReference type="ARBA" id="ARBA00004123"/>
    </source>
</evidence>
<name>A0ABM1S088_LIMPO</name>
<evidence type="ECO:0000256" key="3">
    <source>
        <dbReference type="ARBA" id="ARBA00022737"/>
    </source>
</evidence>
<dbReference type="PANTHER" id="PTHR12247">
    <property type="entry name" value="POLYCOMB GROUP PROTEIN"/>
    <property type="match status" value="1"/>
</dbReference>
<evidence type="ECO:0000256" key="8">
    <source>
        <dbReference type="ARBA" id="ARBA00023242"/>
    </source>
</evidence>
<evidence type="ECO:0000313" key="10">
    <source>
        <dbReference type="Proteomes" id="UP000694941"/>
    </source>
</evidence>
<keyword evidence="4" id="KW-0863">Zinc-finger</keyword>
<proteinExistence type="predicted"/>
<dbReference type="PROSITE" id="PS51079">
    <property type="entry name" value="MBT"/>
    <property type="match status" value="1"/>
</dbReference>
<comment type="subcellular location">
    <subcellularLocation>
        <location evidence="1">Nucleus</location>
    </subcellularLocation>
</comment>
<dbReference type="InterPro" id="IPR050548">
    <property type="entry name" value="PcG_chromatin_remod_factors"/>
</dbReference>
<evidence type="ECO:0000256" key="4">
    <source>
        <dbReference type="ARBA" id="ARBA00022771"/>
    </source>
</evidence>
<evidence type="ECO:0000313" key="11">
    <source>
        <dbReference type="RefSeq" id="XP_022237043.1"/>
    </source>
</evidence>
<dbReference type="SUPFAM" id="SSF103637">
    <property type="entry name" value="CCHHC domain"/>
    <property type="match status" value="1"/>
</dbReference>
<evidence type="ECO:0000256" key="6">
    <source>
        <dbReference type="ARBA" id="ARBA00023015"/>
    </source>
</evidence>
<dbReference type="InterPro" id="IPR002515">
    <property type="entry name" value="Znf_C2H2C"/>
</dbReference>
<keyword evidence="7" id="KW-0804">Transcription</keyword>
<dbReference type="Gene3D" id="2.30.30.140">
    <property type="match status" value="1"/>
</dbReference>
<dbReference type="SUPFAM" id="SSF63748">
    <property type="entry name" value="Tudor/PWWP/MBT"/>
    <property type="match status" value="1"/>
</dbReference>
<dbReference type="RefSeq" id="XP_022237043.1">
    <property type="nucleotide sequence ID" value="XM_022381335.1"/>
</dbReference>
<dbReference type="PANTHER" id="PTHR12247:SF131">
    <property type="entry name" value="LD05287P"/>
    <property type="match status" value="1"/>
</dbReference>
<evidence type="ECO:0000256" key="5">
    <source>
        <dbReference type="ARBA" id="ARBA00022833"/>
    </source>
</evidence>
<keyword evidence="5" id="KW-0862">Zinc</keyword>
<protein>
    <submittedName>
        <fullName evidence="11">Lethal(3)malignant brain tumor-like protein 4</fullName>
    </submittedName>
</protein>
<dbReference type="InterPro" id="IPR036060">
    <property type="entry name" value="Znf_C2H2C_sf"/>
</dbReference>
<dbReference type="SMART" id="SM00561">
    <property type="entry name" value="MBT"/>
    <property type="match status" value="1"/>
</dbReference>
<gene>
    <name evidence="11" type="primary">LOC111084798</name>
</gene>
<evidence type="ECO:0000256" key="2">
    <source>
        <dbReference type="ARBA" id="ARBA00022723"/>
    </source>
</evidence>
<dbReference type="InterPro" id="IPR004092">
    <property type="entry name" value="Mbt"/>
</dbReference>